<keyword evidence="3" id="KW-1185">Reference proteome</keyword>
<gene>
    <name evidence="2" type="ORF">GQ55_9G361700</name>
</gene>
<proteinExistence type="predicted"/>
<protein>
    <submittedName>
        <fullName evidence="2">Uncharacterized protein</fullName>
    </submittedName>
</protein>
<dbReference type="Gramene" id="PUZ39744">
    <property type="protein sequence ID" value="PUZ39744"/>
    <property type="gene ID" value="GQ55_9G361700"/>
</dbReference>
<evidence type="ECO:0000313" key="2">
    <source>
        <dbReference type="EMBL" id="PUZ39744.1"/>
    </source>
</evidence>
<reference evidence="2 3" key="1">
    <citation type="submission" date="2018-04" db="EMBL/GenBank/DDBJ databases">
        <title>WGS assembly of Panicum hallii var. hallii HAL2.</title>
        <authorList>
            <person name="Lovell J."/>
            <person name="Jenkins J."/>
            <person name="Lowry D."/>
            <person name="Mamidi S."/>
            <person name="Sreedasyam A."/>
            <person name="Weng X."/>
            <person name="Barry K."/>
            <person name="Bonette J."/>
            <person name="Campitelli B."/>
            <person name="Daum C."/>
            <person name="Gordon S."/>
            <person name="Gould B."/>
            <person name="Lipzen A."/>
            <person name="MacQueen A."/>
            <person name="Palacio-Mejia J."/>
            <person name="Plott C."/>
            <person name="Shakirov E."/>
            <person name="Shu S."/>
            <person name="Yoshinaga Y."/>
            <person name="Zane M."/>
            <person name="Rokhsar D."/>
            <person name="Grimwood J."/>
            <person name="Schmutz J."/>
            <person name="Juenger T."/>
        </authorList>
    </citation>
    <scope>NUCLEOTIDE SEQUENCE [LARGE SCALE GENOMIC DNA]</scope>
    <source>
        <strain evidence="3">cv. HAL2</strain>
    </source>
</reference>
<feature type="compositionally biased region" description="Basic and acidic residues" evidence="1">
    <location>
        <begin position="58"/>
        <end position="67"/>
    </location>
</feature>
<name>A0A2T7C8T8_9POAL</name>
<feature type="compositionally biased region" description="Polar residues" evidence="1">
    <location>
        <begin position="84"/>
        <end position="97"/>
    </location>
</feature>
<feature type="region of interest" description="Disordered" evidence="1">
    <location>
        <begin position="57"/>
        <end position="126"/>
    </location>
</feature>
<feature type="compositionally biased region" description="Pro residues" evidence="1">
    <location>
        <begin position="101"/>
        <end position="110"/>
    </location>
</feature>
<feature type="region of interest" description="Disordered" evidence="1">
    <location>
        <begin position="1"/>
        <end position="32"/>
    </location>
</feature>
<sequence length="143" mass="15822">MRPSHPPGLWRSTPAPPPPISRRVCPEQARPRALDSVERWLSATPAPLLYYTASSRPCADRRQEARRSRQHRRPLAARFIASEASPTESTAPQVSTHRTAPAPPLLVAPPPRERRRPRTAAPAAARLKNPAILVVLRAGEPHK</sequence>
<evidence type="ECO:0000256" key="1">
    <source>
        <dbReference type="SAM" id="MobiDB-lite"/>
    </source>
</evidence>
<dbReference type="Proteomes" id="UP000244336">
    <property type="component" value="Chromosome 9"/>
</dbReference>
<organism evidence="2 3">
    <name type="scientific">Panicum hallii var. hallii</name>
    <dbReference type="NCBI Taxonomy" id="1504633"/>
    <lineage>
        <taxon>Eukaryota</taxon>
        <taxon>Viridiplantae</taxon>
        <taxon>Streptophyta</taxon>
        <taxon>Embryophyta</taxon>
        <taxon>Tracheophyta</taxon>
        <taxon>Spermatophyta</taxon>
        <taxon>Magnoliopsida</taxon>
        <taxon>Liliopsida</taxon>
        <taxon>Poales</taxon>
        <taxon>Poaceae</taxon>
        <taxon>PACMAD clade</taxon>
        <taxon>Panicoideae</taxon>
        <taxon>Panicodae</taxon>
        <taxon>Paniceae</taxon>
        <taxon>Panicinae</taxon>
        <taxon>Panicum</taxon>
        <taxon>Panicum sect. Panicum</taxon>
    </lineage>
</organism>
<dbReference type="EMBL" id="CM009757">
    <property type="protein sequence ID" value="PUZ39744.1"/>
    <property type="molecule type" value="Genomic_DNA"/>
</dbReference>
<evidence type="ECO:0000313" key="3">
    <source>
        <dbReference type="Proteomes" id="UP000244336"/>
    </source>
</evidence>
<accession>A0A2T7C8T8</accession>
<dbReference type="AlphaFoldDB" id="A0A2T7C8T8"/>